<feature type="transmembrane region" description="Helical" evidence="7">
    <location>
        <begin position="50"/>
        <end position="71"/>
    </location>
</feature>
<dbReference type="RefSeq" id="WP_208229974.1">
    <property type="nucleotide sequence ID" value="NZ_CP050854.1"/>
</dbReference>
<feature type="transmembrane region" description="Helical" evidence="7">
    <location>
        <begin position="307"/>
        <end position="329"/>
    </location>
</feature>
<evidence type="ECO:0000256" key="5">
    <source>
        <dbReference type="ARBA" id="ARBA00022989"/>
    </source>
</evidence>
<feature type="transmembrane region" description="Helical" evidence="7">
    <location>
        <begin position="280"/>
        <end position="301"/>
    </location>
</feature>
<proteinExistence type="inferred from homology"/>
<dbReference type="SUPFAM" id="SSF103473">
    <property type="entry name" value="MFS general substrate transporter"/>
    <property type="match status" value="1"/>
</dbReference>
<feature type="transmembrane region" description="Helical" evidence="7">
    <location>
        <begin position="369"/>
        <end position="393"/>
    </location>
</feature>
<evidence type="ECO:0000256" key="7">
    <source>
        <dbReference type="SAM" id="Phobius"/>
    </source>
</evidence>
<dbReference type="PROSITE" id="PS50850">
    <property type="entry name" value="MFS"/>
    <property type="match status" value="1"/>
</dbReference>
<keyword evidence="6 7" id="KW-0472">Membrane</keyword>
<dbReference type="Proteomes" id="UP000671960">
    <property type="component" value="Chromosome"/>
</dbReference>
<keyword evidence="3" id="KW-0813">Transport</keyword>
<dbReference type="Gene3D" id="1.20.1250.20">
    <property type="entry name" value="MFS general substrate transporter like domains"/>
    <property type="match status" value="2"/>
</dbReference>
<dbReference type="InterPro" id="IPR051788">
    <property type="entry name" value="MFS_Transporter"/>
</dbReference>
<dbReference type="InterPro" id="IPR020846">
    <property type="entry name" value="MFS_dom"/>
</dbReference>
<dbReference type="InterPro" id="IPR011701">
    <property type="entry name" value="MFS"/>
</dbReference>
<feature type="transmembrane region" description="Helical" evidence="7">
    <location>
        <begin position="210"/>
        <end position="235"/>
    </location>
</feature>
<keyword evidence="10" id="KW-1185">Reference proteome</keyword>
<dbReference type="InterPro" id="IPR036259">
    <property type="entry name" value="MFS_trans_sf"/>
</dbReference>
<feature type="transmembrane region" description="Helical" evidence="7">
    <location>
        <begin position="165"/>
        <end position="185"/>
    </location>
</feature>
<feature type="transmembrane region" description="Helical" evidence="7">
    <location>
        <begin position="139"/>
        <end position="159"/>
    </location>
</feature>
<dbReference type="Pfam" id="PF07690">
    <property type="entry name" value="MFS_1"/>
    <property type="match status" value="1"/>
</dbReference>
<feature type="transmembrane region" description="Helical" evidence="7">
    <location>
        <begin position="12"/>
        <end position="30"/>
    </location>
</feature>
<feature type="transmembrane region" description="Helical" evidence="7">
    <location>
        <begin position="101"/>
        <end position="118"/>
    </location>
</feature>
<evidence type="ECO:0000256" key="3">
    <source>
        <dbReference type="ARBA" id="ARBA00022448"/>
    </source>
</evidence>
<comment type="similarity">
    <text evidence="2">Belongs to the major facilitator superfamily.</text>
</comment>
<reference evidence="9 10" key="1">
    <citation type="submission" date="2020-03" db="EMBL/GenBank/DDBJ databases">
        <authorList>
            <person name="Bakhshi Ganjeh M."/>
        </authorList>
    </citation>
    <scope>NUCLEOTIDE SEQUENCE [LARGE SCALE GENOMIC DNA]</scope>
    <source>
        <strain evidence="10">Iran 50</strain>
    </source>
</reference>
<evidence type="ECO:0000259" key="8">
    <source>
        <dbReference type="PROSITE" id="PS50850"/>
    </source>
</evidence>
<gene>
    <name evidence="9" type="ORF">HC231_04865</name>
</gene>
<protein>
    <submittedName>
        <fullName evidence="9">MFS transporter</fullName>
    </submittedName>
</protein>
<feature type="transmembrane region" description="Helical" evidence="7">
    <location>
        <begin position="255"/>
        <end position="273"/>
    </location>
</feature>
<dbReference type="PANTHER" id="PTHR23514:SF3">
    <property type="entry name" value="BYPASS OF STOP CODON PROTEIN 6"/>
    <property type="match status" value="1"/>
</dbReference>
<sequence>MSQLKAFNAPFLLAAIGIYLSYFLHGISVITLAQNMTPLAEKFNTDNAGIAYVISGIGLGRLICILFFGIISDKFGRRSVIFLGIALYLLFFFGILASPNLIVAFILAFCVGAANAALDTGGYPALMECYPKTSGSAVILLKAMVSFGQMFYPMLVSYLLVSHLWYGYAMIIPGVLFILVTLLVIRSKFPSQTVDANIAKELPQMNSKPLAWLEGAASVVFGVAAFSTFYVIVVWMPKYAMAFAGMAEAEALKTISYYSLGSLVCVFIFAFLLKSMVRPVWANVFNTGLSVITAAIIYLYPSPLVCNVGAFVIGFSAAGGILQLGVSVMSEFFPRSKAKVTSVYMMMGGLANFVIPLITGYLSNIGLQYIILLDVLFALVAFITAIIVFVRYYKVFKIPEKDMRFGEHFFQ</sequence>
<name>A0ABX7URY8_9GAMM</name>
<organism evidence="9 10">
    <name type="scientific">Brenneria izadpanahii</name>
    <dbReference type="NCBI Taxonomy" id="2722756"/>
    <lineage>
        <taxon>Bacteria</taxon>
        <taxon>Pseudomonadati</taxon>
        <taxon>Pseudomonadota</taxon>
        <taxon>Gammaproteobacteria</taxon>
        <taxon>Enterobacterales</taxon>
        <taxon>Pectobacteriaceae</taxon>
        <taxon>Brenneria</taxon>
    </lineage>
</organism>
<accession>A0ABX7URY8</accession>
<feature type="transmembrane region" description="Helical" evidence="7">
    <location>
        <begin position="341"/>
        <end position="363"/>
    </location>
</feature>
<keyword evidence="4 7" id="KW-0812">Transmembrane</keyword>
<evidence type="ECO:0000313" key="9">
    <source>
        <dbReference type="EMBL" id="QTF07332.1"/>
    </source>
</evidence>
<feature type="transmembrane region" description="Helical" evidence="7">
    <location>
        <begin position="78"/>
        <end position="95"/>
    </location>
</feature>
<evidence type="ECO:0000256" key="4">
    <source>
        <dbReference type="ARBA" id="ARBA00022692"/>
    </source>
</evidence>
<keyword evidence="5 7" id="KW-1133">Transmembrane helix</keyword>
<feature type="domain" description="Major facilitator superfamily (MFS) profile" evidence="8">
    <location>
        <begin position="14"/>
        <end position="393"/>
    </location>
</feature>
<evidence type="ECO:0000256" key="1">
    <source>
        <dbReference type="ARBA" id="ARBA00004127"/>
    </source>
</evidence>
<evidence type="ECO:0000256" key="2">
    <source>
        <dbReference type="ARBA" id="ARBA00008335"/>
    </source>
</evidence>
<comment type="subcellular location">
    <subcellularLocation>
        <location evidence="1">Endomembrane system</location>
        <topology evidence="1">Multi-pass membrane protein</topology>
    </subcellularLocation>
</comment>
<dbReference type="EMBL" id="CP050854">
    <property type="protein sequence ID" value="QTF07332.1"/>
    <property type="molecule type" value="Genomic_DNA"/>
</dbReference>
<dbReference type="CDD" id="cd17396">
    <property type="entry name" value="MFS_YdiM_like"/>
    <property type="match status" value="1"/>
</dbReference>
<evidence type="ECO:0000256" key="6">
    <source>
        <dbReference type="ARBA" id="ARBA00023136"/>
    </source>
</evidence>
<dbReference type="PANTHER" id="PTHR23514">
    <property type="entry name" value="BYPASS OF STOP CODON PROTEIN 6"/>
    <property type="match status" value="1"/>
</dbReference>
<evidence type="ECO:0000313" key="10">
    <source>
        <dbReference type="Proteomes" id="UP000671960"/>
    </source>
</evidence>